<evidence type="ECO:0000256" key="8">
    <source>
        <dbReference type="SAM" id="MobiDB-lite"/>
    </source>
</evidence>
<dbReference type="Proteomes" id="UP000185696">
    <property type="component" value="Unassembled WGS sequence"/>
</dbReference>
<dbReference type="SUPFAM" id="SSF54211">
    <property type="entry name" value="Ribosomal protein S5 domain 2-like"/>
    <property type="match status" value="1"/>
</dbReference>
<comment type="similarity">
    <text evidence="6">Belongs to the RnpA family.</text>
</comment>
<dbReference type="GO" id="GO:0004526">
    <property type="term" value="F:ribonuclease P activity"/>
    <property type="evidence" value="ECO:0007669"/>
    <property type="project" value="UniProtKB-UniRule"/>
</dbReference>
<evidence type="ECO:0000256" key="1">
    <source>
        <dbReference type="ARBA" id="ARBA00022694"/>
    </source>
</evidence>
<dbReference type="PANTHER" id="PTHR33992">
    <property type="entry name" value="RIBONUCLEASE P PROTEIN COMPONENT"/>
    <property type="match status" value="1"/>
</dbReference>
<dbReference type="PANTHER" id="PTHR33992:SF1">
    <property type="entry name" value="RIBONUCLEASE P PROTEIN COMPONENT"/>
    <property type="match status" value="1"/>
</dbReference>
<proteinExistence type="inferred from homology"/>
<dbReference type="Pfam" id="PF00825">
    <property type="entry name" value="Ribonuclease_P"/>
    <property type="match status" value="1"/>
</dbReference>
<feature type="region of interest" description="Disordered" evidence="8">
    <location>
        <begin position="131"/>
        <end position="153"/>
    </location>
</feature>
<keyword evidence="10" id="KW-1185">Reference proteome</keyword>
<dbReference type="GO" id="GO:0001682">
    <property type="term" value="P:tRNA 5'-leader removal"/>
    <property type="evidence" value="ECO:0007669"/>
    <property type="project" value="UniProtKB-UniRule"/>
</dbReference>
<keyword evidence="3 6" id="KW-0255">Endonuclease</keyword>
<dbReference type="InterPro" id="IPR014721">
    <property type="entry name" value="Ribsml_uS5_D2-typ_fold_subgr"/>
</dbReference>
<keyword evidence="1 6" id="KW-0819">tRNA processing</keyword>
<dbReference type="EMBL" id="MSIF01000022">
    <property type="protein sequence ID" value="OLF06290.1"/>
    <property type="molecule type" value="Genomic_DNA"/>
</dbReference>
<evidence type="ECO:0000256" key="3">
    <source>
        <dbReference type="ARBA" id="ARBA00022759"/>
    </source>
</evidence>
<feature type="compositionally biased region" description="Basic and acidic residues" evidence="8">
    <location>
        <begin position="143"/>
        <end position="153"/>
    </location>
</feature>
<evidence type="ECO:0000313" key="10">
    <source>
        <dbReference type="Proteomes" id="UP000185696"/>
    </source>
</evidence>
<keyword evidence="4 6" id="KW-0378">Hydrolase</keyword>
<dbReference type="NCBIfam" id="TIGR00188">
    <property type="entry name" value="rnpA"/>
    <property type="match status" value="1"/>
</dbReference>
<dbReference type="InterPro" id="IPR000100">
    <property type="entry name" value="RNase_P"/>
</dbReference>
<accession>A0A7Z0WFX0</accession>
<dbReference type="HAMAP" id="MF_00227">
    <property type="entry name" value="RNase_P"/>
    <property type="match status" value="1"/>
</dbReference>
<reference evidence="9 10" key="1">
    <citation type="submission" date="2016-12" db="EMBL/GenBank/DDBJ databases">
        <title>The draft genome sequence of Actinophytocola xinjiangensis.</title>
        <authorList>
            <person name="Wang W."/>
            <person name="Yuan L."/>
        </authorList>
    </citation>
    <scope>NUCLEOTIDE SEQUENCE [LARGE SCALE GENOMIC DNA]</scope>
    <source>
        <strain evidence="9 10">CGMCC 4.4663</strain>
    </source>
</reference>
<sequence length="153" mass="15943">MLPATARLTGSDNFRLVTRKGRRAGRSRLVVHAITAGEVARLDLSTAGAQLRVGQGPTRVGFVVSKAVGNSVVRHRVTRRLRHLVRDRLGTLPSGCTLVVRALPPAAAAVSADLGGDLDAALRRLRLSGSDAGGDGVSGACEGRPEGRRDAHA</sequence>
<comment type="catalytic activity">
    <reaction evidence="6">
        <text>Endonucleolytic cleavage of RNA, removing 5'-extranucleotides from tRNA precursor.</text>
        <dbReference type="EC" id="3.1.26.5"/>
    </reaction>
</comment>
<evidence type="ECO:0000256" key="6">
    <source>
        <dbReference type="HAMAP-Rule" id="MF_00227"/>
    </source>
</evidence>
<evidence type="ECO:0000313" key="9">
    <source>
        <dbReference type="EMBL" id="OLF06290.1"/>
    </source>
</evidence>
<dbReference type="GO" id="GO:0042781">
    <property type="term" value="F:3'-tRNA processing endoribonuclease activity"/>
    <property type="evidence" value="ECO:0007669"/>
    <property type="project" value="TreeGrafter"/>
</dbReference>
<comment type="caution">
    <text evidence="9">The sequence shown here is derived from an EMBL/GenBank/DDBJ whole genome shotgun (WGS) entry which is preliminary data.</text>
</comment>
<dbReference type="GO" id="GO:0000049">
    <property type="term" value="F:tRNA binding"/>
    <property type="evidence" value="ECO:0007669"/>
    <property type="project" value="UniProtKB-UniRule"/>
</dbReference>
<evidence type="ECO:0000256" key="4">
    <source>
        <dbReference type="ARBA" id="ARBA00022801"/>
    </source>
</evidence>
<dbReference type="EC" id="3.1.26.5" evidence="6 7"/>
<dbReference type="RefSeq" id="WP_075136793.1">
    <property type="nucleotide sequence ID" value="NZ_MSIF01000022.1"/>
</dbReference>
<gene>
    <name evidence="6" type="primary">rnpA</name>
    <name evidence="9" type="ORF">BLA60_32080</name>
</gene>
<organism evidence="9 10">
    <name type="scientific">Actinophytocola xinjiangensis</name>
    <dbReference type="NCBI Taxonomy" id="485602"/>
    <lineage>
        <taxon>Bacteria</taxon>
        <taxon>Bacillati</taxon>
        <taxon>Actinomycetota</taxon>
        <taxon>Actinomycetes</taxon>
        <taxon>Pseudonocardiales</taxon>
        <taxon>Pseudonocardiaceae</taxon>
    </lineage>
</organism>
<comment type="function">
    <text evidence="6">RNaseP catalyzes the removal of the 5'-leader sequence from pre-tRNA to produce the mature 5'-terminus. It can also cleave other RNA substrates such as 4.5S RNA. The protein component plays an auxiliary but essential role in vivo by binding to the 5'-leader sequence and broadening the substrate specificity of the ribozyme.</text>
</comment>
<name>A0A7Z0WFX0_9PSEU</name>
<dbReference type="InterPro" id="IPR020568">
    <property type="entry name" value="Ribosomal_Su5_D2-typ_SF"/>
</dbReference>
<evidence type="ECO:0000256" key="5">
    <source>
        <dbReference type="ARBA" id="ARBA00022884"/>
    </source>
</evidence>
<keyword evidence="5 6" id="KW-0694">RNA-binding</keyword>
<evidence type="ECO:0000256" key="7">
    <source>
        <dbReference type="NCBIfam" id="TIGR00188"/>
    </source>
</evidence>
<comment type="subunit">
    <text evidence="6">Consists of a catalytic RNA component (M1 or rnpB) and a protein subunit.</text>
</comment>
<dbReference type="Gene3D" id="3.30.230.10">
    <property type="match status" value="1"/>
</dbReference>
<dbReference type="OrthoDB" id="196964at2"/>
<protein>
    <recommendedName>
        <fullName evidence="6 7">Ribonuclease P protein component</fullName>
        <shortName evidence="6">RNase P protein</shortName>
        <shortName evidence="6">RNaseP protein</shortName>
        <ecNumber evidence="6 7">3.1.26.5</ecNumber>
    </recommendedName>
    <alternativeName>
        <fullName evidence="6">Protein C5</fullName>
    </alternativeName>
</protein>
<dbReference type="GO" id="GO:0030677">
    <property type="term" value="C:ribonuclease P complex"/>
    <property type="evidence" value="ECO:0007669"/>
    <property type="project" value="TreeGrafter"/>
</dbReference>
<evidence type="ECO:0000256" key="2">
    <source>
        <dbReference type="ARBA" id="ARBA00022722"/>
    </source>
</evidence>
<dbReference type="AlphaFoldDB" id="A0A7Z0WFX0"/>
<keyword evidence="2 6" id="KW-0540">Nuclease</keyword>